<gene>
    <name evidence="3" type="ORF">D3273_10620</name>
</gene>
<keyword evidence="2" id="KW-0812">Transmembrane</keyword>
<keyword evidence="4" id="KW-1185">Reference proteome</keyword>
<evidence type="ECO:0000313" key="3">
    <source>
        <dbReference type="EMBL" id="RYC31883.1"/>
    </source>
</evidence>
<feature type="transmembrane region" description="Helical" evidence="2">
    <location>
        <begin position="238"/>
        <end position="258"/>
    </location>
</feature>
<name>A0A4Q2U5N3_9HYPH</name>
<evidence type="ECO:0000256" key="1">
    <source>
        <dbReference type="SAM" id="MobiDB-lite"/>
    </source>
</evidence>
<evidence type="ECO:0000256" key="2">
    <source>
        <dbReference type="SAM" id="Phobius"/>
    </source>
</evidence>
<accession>A0A4Q2U5N3</accession>
<sequence>MVQLNLRPPPMLLDDGIEDRALLDLRRAAAGTRRDAAVPTGPRDPSPGADDLPPELAFLVAQGVAPALVRRAARIAAELGTPGEDALFGLGFPDERYGRLLARHLGAPYLRRPLALAREGLDVAAAAAVGWARLAPHRGRVGNVCAPRGDKLRLLLDRHRFEDVGSYDFAITTRRRFEALLRRHDAAGLGERAASGLAGWDAALSARGGATPAQLGAALGLVAALALGVAVAPGPTALAASAALFCVFAAAVAQRLVVVAASAARTAPPPLAPLPDRDLPVYTLVVPLFRETRVLPRLVRALDAIDYPALCRKRNKRHPMRYLRNRL</sequence>
<proteinExistence type="predicted"/>
<feature type="transmembrane region" description="Helical" evidence="2">
    <location>
        <begin position="215"/>
        <end position="232"/>
    </location>
</feature>
<feature type="region of interest" description="Disordered" evidence="1">
    <location>
        <begin position="33"/>
        <end position="52"/>
    </location>
</feature>
<reference evidence="3 4" key="1">
    <citation type="submission" date="2018-12" db="EMBL/GenBank/DDBJ databases">
        <authorList>
            <person name="Grouzdev D.S."/>
            <person name="Krutkina M.S."/>
        </authorList>
    </citation>
    <scope>NUCLEOTIDE SEQUENCE [LARGE SCALE GENOMIC DNA]</scope>
    <source>
        <strain evidence="3 4">RmlP026</strain>
    </source>
</reference>
<protein>
    <submittedName>
        <fullName evidence="3">Uncharacterized protein</fullName>
    </submittedName>
</protein>
<dbReference type="EMBL" id="QYBB01000010">
    <property type="protein sequence ID" value="RYC31883.1"/>
    <property type="molecule type" value="Genomic_DNA"/>
</dbReference>
<dbReference type="RefSeq" id="WP_129226314.1">
    <property type="nucleotide sequence ID" value="NZ_QYBB01000010.1"/>
</dbReference>
<keyword evidence="2" id="KW-1133">Transmembrane helix</keyword>
<keyword evidence="2" id="KW-0472">Membrane</keyword>
<organism evidence="3 4">
    <name type="scientific">Lichenibacterium minor</name>
    <dbReference type="NCBI Taxonomy" id="2316528"/>
    <lineage>
        <taxon>Bacteria</taxon>
        <taxon>Pseudomonadati</taxon>
        <taxon>Pseudomonadota</taxon>
        <taxon>Alphaproteobacteria</taxon>
        <taxon>Hyphomicrobiales</taxon>
        <taxon>Lichenihabitantaceae</taxon>
        <taxon>Lichenibacterium</taxon>
    </lineage>
</organism>
<comment type="caution">
    <text evidence="3">The sequence shown here is derived from an EMBL/GenBank/DDBJ whole genome shotgun (WGS) entry which is preliminary data.</text>
</comment>
<dbReference type="AlphaFoldDB" id="A0A4Q2U5N3"/>
<reference evidence="3 4" key="2">
    <citation type="submission" date="2019-02" db="EMBL/GenBank/DDBJ databases">
        <title>'Lichenibacterium ramalinii' gen. nov. sp. nov., 'Lichenibacterium minor' gen. nov. sp. nov.</title>
        <authorList>
            <person name="Pankratov T."/>
        </authorList>
    </citation>
    <scope>NUCLEOTIDE SEQUENCE [LARGE SCALE GENOMIC DNA]</scope>
    <source>
        <strain evidence="3 4">RmlP026</strain>
    </source>
</reference>
<evidence type="ECO:0000313" key="4">
    <source>
        <dbReference type="Proteomes" id="UP000290759"/>
    </source>
</evidence>
<dbReference type="Proteomes" id="UP000290759">
    <property type="component" value="Unassembled WGS sequence"/>
</dbReference>